<dbReference type="InterPro" id="IPR000182">
    <property type="entry name" value="GNAT_dom"/>
</dbReference>
<evidence type="ECO:0000313" key="4">
    <source>
        <dbReference type="EMBL" id="TXC70670.1"/>
    </source>
</evidence>
<dbReference type="Gene3D" id="3.40.630.30">
    <property type="match status" value="1"/>
</dbReference>
<dbReference type="InterPro" id="IPR050832">
    <property type="entry name" value="Bact_Acetyltransf"/>
</dbReference>
<dbReference type="PANTHER" id="PTHR43877:SF5">
    <property type="entry name" value="BLL8307 PROTEIN"/>
    <property type="match status" value="1"/>
</dbReference>
<evidence type="ECO:0000256" key="2">
    <source>
        <dbReference type="ARBA" id="ARBA00023315"/>
    </source>
</evidence>
<dbReference type="InterPro" id="IPR016181">
    <property type="entry name" value="Acyl_CoA_acyltransferase"/>
</dbReference>
<keyword evidence="5" id="KW-1185">Reference proteome</keyword>
<keyword evidence="2" id="KW-0012">Acyltransferase</keyword>
<dbReference type="PROSITE" id="PS51186">
    <property type="entry name" value="GNAT"/>
    <property type="match status" value="1"/>
</dbReference>
<dbReference type="Pfam" id="PF00583">
    <property type="entry name" value="Acetyltransf_1"/>
    <property type="match status" value="1"/>
</dbReference>
<organism evidence="4 5">
    <name type="scientific">Sphingomonas ginsenosidivorax</name>
    <dbReference type="NCBI Taxonomy" id="862135"/>
    <lineage>
        <taxon>Bacteria</taxon>
        <taxon>Pseudomonadati</taxon>
        <taxon>Pseudomonadota</taxon>
        <taxon>Alphaproteobacteria</taxon>
        <taxon>Sphingomonadales</taxon>
        <taxon>Sphingomonadaceae</taxon>
        <taxon>Sphingomonas</taxon>
    </lineage>
</organism>
<evidence type="ECO:0000259" key="3">
    <source>
        <dbReference type="PROSITE" id="PS51186"/>
    </source>
</evidence>
<protein>
    <submittedName>
        <fullName evidence="4">GNAT family N-acetyltransferase</fullName>
    </submittedName>
</protein>
<sequence length="188" mass="20105">MRQWLVPARREGAGGVRRHRIALGRGGGREPAVSDAGWRIAPADLGDPQVIALLDLHLRSAHANSPPGSVFALDLSGLRDPTVAVWAAWEDATLLGLGAIKRLGDGHAELKSMRTAPDHLRRGVGAAMLDHLIAEARGSGITRLSLETGSHPAFAPAHALYARAGFVACPPFGRYEDTVFARYLTREI</sequence>
<dbReference type="EMBL" id="VOQR01000001">
    <property type="protein sequence ID" value="TXC70670.1"/>
    <property type="molecule type" value="Genomic_DNA"/>
</dbReference>
<dbReference type="AlphaFoldDB" id="A0A5C6UE23"/>
<dbReference type="SUPFAM" id="SSF55729">
    <property type="entry name" value="Acyl-CoA N-acyltransferases (Nat)"/>
    <property type="match status" value="1"/>
</dbReference>
<reference evidence="4 5" key="1">
    <citation type="journal article" date="2013" name="Antonie Van Leeuwenhoek">
        <title>Sphingomonas ginsenosidivorax sp. nov., with the ability to transform ginsenosides.</title>
        <authorList>
            <person name="Jin X.F."/>
            <person name="Kim J.K."/>
            <person name="Liu Q.M."/>
            <person name="Kang M.S."/>
            <person name="He D."/>
            <person name="Jin F.X."/>
            <person name="Kim S.C."/>
            <person name="Im W.T."/>
        </authorList>
    </citation>
    <scope>NUCLEOTIDE SEQUENCE [LARGE SCALE GENOMIC DNA]</scope>
    <source>
        <strain evidence="4 5">KHI67</strain>
    </source>
</reference>
<name>A0A5C6UE23_9SPHN</name>
<accession>A0A5C6UE23</accession>
<proteinExistence type="predicted"/>
<feature type="domain" description="N-acetyltransferase" evidence="3">
    <location>
        <begin position="40"/>
        <end position="188"/>
    </location>
</feature>
<comment type="caution">
    <text evidence="4">The sequence shown here is derived from an EMBL/GenBank/DDBJ whole genome shotgun (WGS) entry which is preliminary data.</text>
</comment>
<dbReference type="PANTHER" id="PTHR43877">
    <property type="entry name" value="AMINOALKYLPHOSPHONATE N-ACETYLTRANSFERASE-RELATED-RELATED"/>
    <property type="match status" value="1"/>
</dbReference>
<evidence type="ECO:0000313" key="5">
    <source>
        <dbReference type="Proteomes" id="UP000321250"/>
    </source>
</evidence>
<dbReference type="CDD" id="cd04301">
    <property type="entry name" value="NAT_SF"/>
    <property type="match status" value="1"/>
</dbReference>
<keyword evidence="1 4" id="KW-0808">Transferase</keyword>
<evidence type="ECO:0000256" key="1">
    <source>
        <dbReference type="ARBA" id="ARBA00022679"/>
    </source>
</evidence>
<dbReference type="GO" id="GO:0016747">
    <property type="term" value="F:acyltransferase activity, transferring groups other than amino-acyl groups"/>
    <property type="evidence" value="ECO:0007669"/>
    <property type="project" value="InterPro"/>
</dbReference>
<dbReference type="Proteomes" id="UP000321250">
    <property type="component" value="Unassembled WGS sequence"/>
</dbReference>
<gene>
    <name evidence="4" type="ORF">FSB78_06780</name>
</gene>
<dbReference type="OrthoDB" id="9803233at2"/>